<name>A0A7W7AB37_9SPHN</name>
<evidence type="ECO:0000256" key="1">
    <source>
        <dbReference type="SAM" id="Phobius"/>
    </source>
</evidence>
<dbReference type="AlphaFoldDB" id="A0A7W7AB37"/>
<dbReference type="Pfam" id="PF09608">
    <property type="entry name" value="Alph_Pro_TM"/>
    <property type="match status" value="1"/>
</dbReference>
<sequence>MTVASRSPWRLLVLLACLLLTGARDPILVPEISQHEIQVRQGFTGADLLLFGAVLSPEGSRAAQDYDIVVVLEGPVQSIVLREKQKIAGMWINADSLEFRSAPSYFAVASSRPIAKIVDDKTAAIYELGLKWLQLSPIGVIEPREQQRFSAGLVDLMRRQGLYREDQGSVKISGQVLYQARISLPSSVQTGTYTAETFAIRGGKVVASAITRVEVKKEGFERFVAVAADRNGWLYGLFAVIVSVAMGWIAGRLFALV</sequence>
<comment type="caution">
    <text evidence="2">The sequence shown here is derived from an EMBL/GenBank/DDBJ whole genome shotgun (WGS) entry which is preliminary data.</text>
</comment>
<feature type="transmembrane region" description="Helical" evidence="1">
    <location>
        <begin position="233"/>
        <end position="255"/>
    </location>
</feature>
<keyword evidence="3" id="KW-1185">Reference proteome</keyword>
<dbReference type="RefSeq" id="WP_144907411.1">
    <property type="nucleotide sequence ID" value="NZ_JACHOA010000002.1"/>
</dbReference>
<dbReference type="EMBL" id="JACHOA010000002">
    <property type="protein sequence ID" value="MBB4612972.1"/>
    <property type="molecule type" value="Genomic_DNA"/>
</dbReference>
<proteinExistence type="predicted"/>
<keyword evidence="1" id="KW-0472">Membrane</keyword>
<evidence type="ECO:0000313" key="3">
    <source>
        <dbReference type="Proteomes" id="UP000538566"/>
    </source>
</evidence>
<evidence type="ECO:0000313" key="2">
    <source>
        <dbReference type="EMBL" id="MBB4612972.1"/>
    </source>
</evidence>
<dbReference type="InterPro" id="IPR019088">
    <property type="entry name" value="CHP02186-rel_TM"/>
</dbReference>
<protein>
    <submittedName>
        <fullName evidence="2">Uncharacterized protein (TIGR02186 family)</fullName>
    </submittedName>
</protein>
<organism evidence="2 3">
    <name type="scientific">Novosphingobium taihuense</name>
    <dbReference type="NCBI Taxonomy" id="260085"/>
    <lineage>
        <taxon>Bacteria</taxon>
        <taxon>Pseudomonadati</taxon>
        <taxon>Pseudomonadota</taxon>
        <taxon>Alphaproteobacteria</taxon>
        <taxon>Sphingomonadales</taxon>
        <taxon>Sphingomonadaceae</taxon>
        <taxon>Novosphingobium</taxon>
    </lineage>
</organism>
<dbReference type="Proteomes" id="UP000538566">
    <property type="component" value="Unassembled WGS sequence"/>
</dbReference>
<gene>
    <name evidence="2" type="ORF">GGR37_001231</name>
</gene>
<reference evidence="2 3" key="1">
    <citation type="submission" date="2020-08" db="EMBL/GenBank/DDBJ databases">
        <title>Genomic Encyclopedia of Type Strains, Phase IV (KMG-IV): sequencing the most valuable type-strain genomes for metagenomic binning, comparative biology and taxonomic classification.</title>
        <authorList>
            <person name="Goeker M."/>
        </authorList>
    </citation>
    <scope>NUCLEOTIDE SEQUENCE [LARGE SCALE GENOMIC DNA]</scope>
    <source>
        <strain evidence="2 3">DSM 17507</strain>
    </source>
</reference>
<keyword evidence="1" id="KW-1133">Transmembrane helix</keyword>
<accession>A0A7W7AB37</accession>
<dbReference type="OrthoDB" id="9815212at2"/>
<keyword evidence="1" id="KW-0812">Transmembrane</keyword>